<evidence type="ECO:0000256" key="3">
    <source>
        <dbReference type="SAM" id="MobiDB-lite"/>
    </source>
</evidence>
<dbReference type="NCBIfam" id="NF040713">
    <property type="entry name" value="ZapE"/>
    <property type="match status" value="1"/>
</dbReference>
<dbReference type="Proteomes" id="UP001256588">
    <property type="component" value="Unassembled WGS sequence"/>
</dbReference>
<keyword evidence="2" id="KW-0067">ATP-binding</keyword>
<keyword evidence="4" id="KW-0131">Cell cycle</keyword>
<evidence type="ECO:0000256" key="1">
    <source>
        <dbReference type="ARBA" id="ARBA00022741"/>
    </source>
</evidence>
<evidence type="ECO:0000313" key="5">
    <source>
        <dbReference type="Proteomes" id="UP001256588"/>
    </source>
</evidence>
<dbReference type="EMBL" id="JAVDWO010000002">
    <property type="protein sequence ID" value="MDR7191916.1"/>
    <property type="molecule type" value="Genomic_DNA"/>
</dbReference>
<reference evidence="4 5" key="1">
    <citation type="submission" date="2023-07" db="EMBL/GenBank/DDBJ databases">
        <title>Sorghum-associated microbial communities from plants grown in Nebraska, USA.</title>
        <authorList>
            <person name="Schachtman D."/>
        </authorList>
    </citation>
    <scope>NUCLEOTIDE SEQUENCE [LARGE SCALE GENOMIC DNA]</scope>
    <source>
        <strain evidence="4 5">4099</strain>
    </source>
</reference>
<evidence type="ECO:0000313" key="4">
    <source>
        <dbReference type="EMBL" id="MDR7191916.1"/>
    </source>
</evidence>
<dbReference type="Pfam" id="PF03969">
    <property type="entry name" value="AFG1_ATPase"/>
    <property type="match status" value="2"/>
</dbReference>
<dbReference type="PANTHER" id="PTHR12169">
    <property type="entry name" value="ATPASE N2B"/>
    <property type="match status" value="1"/>
</dbReference>
<proteinExistence type="predicted"/>
<name>A0ABU1XUV1_9GAMM</name>
<feature type="compositionally biased region" description="Basic and acidic residues" evidence="3">
    <location>
        <begin position="107"/>
        <end position="118"/>
    </location>
</feature>
<keyword evidence="5" id="KW-1185">Reference proteome</keyword>
<dbReference type="InterPro" id="IPR005654">
    <property type="entry name" value="ATPase_AFG1-like"/>
</dbReference>
<dbReference type="PANTHER" id="PTHR12169:SF6">
    <property type="entry name" value="AFG1-LIKE ATPASE"/>
    <property type="match status" value="1"/>
</dbReference>
<dbReference type="Gene3D" id="3.40.50.300">
    <property type="entry name" value="P-loop containing nucleotide triphosphate hydrolases"/>
    <property type="match status" value="1"/>
</dbReference>
<evidence type="ECO:0000256" key="2">
    <source>
        <dbReference type="ARBA" id="ARBA00022840"/>
    </source>
</evidence>
<organism evidence="4 5">
    <name type="scientific">Luteimonas terrae</name>
    <dbReference type="NCBI Taxonomy" id="1530191"/>
    <lineage>
        <taxon>Bacteria</taxon>
        <taxon>Pseudomonadati</taxon>
        <taxon>Pseudomonadota</taxon>
        <taxon>Gammaproteobacteria</taxon>
        <taxon>Lysobacterales</taxon>
        <taxon>Lysobacteraceae</taxon>
        <taxon>Luteimonas</taxon>
    </lineage>
</organism>
<feature type="region of interest" description="Disordered" evidence="3">
    <location>
        <begin position="95"/>
        <end position="152"/>
    </location>
</feature>
<dbReference type="SUPFAM" id="SSF52540">
    <property type="entry name" value="P-loop containing nucleoside triphosphate hydrolases"/>
    <property type="match status" value="1"/>
</dbReference>
<dbReference type="InterPro" id="IPR027417">
    <property type="entry name" value="P-loop_NTPase"/>
</dbReference>
<protein>
    <submittedName>
        <fullName evidence="4">Cell division protein ZapE</fullName>
    </submittedName>
</protein>
<gene>
    <name evidence="4" type="ORF">J2W68_000624</name>
</gene>
<keyword evidence="4" id="KW-0132">Cell division</keyword>
<comment type="caution">
    <text evidence="4">The sequence shown here is derived from an EMBL/GenBank/DDBJ whole genome shotgun (WGS) entry which is preliminary data.</text>
</comment>
<dbReference type="GO" id="GO:0051301">
    <property type="term" value="P:cell division"/>
    <property type="evidence" value="ECO:0007669"/>
    <property type="project" value="UniProtKB-KW"/>
</dbReference>
<accession>A0ABU1XUV1</accession>
<sequence length="427" mass="47322">MSPVPTPSERYAAGVARGDWQADPAQQPALVELDRLHAALVQPPARRGMLGRLFGGGNAPDAPAGLYLWGGVGRGKTFMIDLFHDGLPLQILRAEGPTDAPLPTGRGGDRSQSERWGEGEAPVEPASSGASVTPSPRHATRQATPDPKLGRKRRTHFHRFMREVHASLRAHSGERDPLAVIVRGWRDAGLRVLVLDEFFVSDIGDAMLLARLLDRMFADGIVLVTSSNVDPQDLYKDGLQRVRFLPAIALIQQHCRVVYLKSDTDYRMRALTRSPVYRTPLDADADGWLDTRWHELGGDDEHRDAGVEIDGRRIYVRARTPGMAWFDFDALCKGPRGASDYIQVATEFHTVLLGGIPHMDTTRDDAARRFVTLIDELYDRHVNLVCTAAAEPPALYSGERLTGAFERTASRLIEMRSAEYLAREHRG</sequence>
<keyword evidence="1" id="KW-0547">Nucleotide-binding</keyword>